<sequence length="46" mass="4999">MGLMGEGFDVVLKPAGRGDFNVFNHRDGVVLCCGDVACLKRRCVEN</sequence>
<proteinExistence type="predicted"/>
<dbReference type="EMBL" id="JBEPLI010000021">
    <property type="protein sequence ID" value="MET3590339.1"/>
    <property type="molecule type" value="Genomic_DNA"/>
</dbReference>
<dbReference type="Proteomes" id="UP001549086">
    <property type="component" value="Unassembled WGS sequence"/>
</dbReference>
<evidence type="ECO:0000313" key="2">
    <source>
        <dbReference type="Proteomes" id="UP001549086"/>
    </source>
</evidence>
<organism evidence="1 2">
    <name type="scientific">Bartonella silvatica</name>
    <dbReference type="NCBI Taxonomy" id="357760"/>
    <lineage>
        <taxon>Bacteria</taxon>
        <taxon>Pseudomonadati</taxon>
        <taxon>Pseudomonadota</taxon>
        <taxon>Alphaproteobacteria</taxon>
        <taxon>Hyphomicrobiales</taxon>
        <taxon>Bartonellaceae</taxon>
        <taxon>Bartonella</taxon>
    </lineage>
</organism>
<protein>
    <submittedName>
        <fullName evidence="1">Uncharacterized protein</fullName>
    </submittedName>
</protein>
<name>A0ABV2HIG0_9HYPH</name>
<evidence type="ECO:0000313" key="1">
    <source>
        <dbReference type="EMBL" id="MET3590339.1"/>
    </source>
</evidence>
<comment type="caution">
    <text evidence="1">The sequence shown here is derived from an EMBL/GenBank/DDBJ whole genome shotgun (WGS) entry which is preliminary data.</text>
</comment>
<reference evidence="1 2" key="1">
    <citation type="submission" date="2024-06" db="EMBL/GenBank/DDBJ databases">
        <title>Genomic Encyclopedia of Type Strains, Phase IV (KMG-IV): sequencing the most valuable type-strain genomes for metagenomic binning, comparative biology and taxonomic classification.</title>
        <authorList>
            <person name="Goeker M."/>
        </authorList>
    </citation>
    <scope>NUCLEOTIDE SEQUENCE [LARGE SCALE GENOMIC DNA]</scope>
    <source>
        <strain evidence="1 2">DSM 23649</strain>
    </source>
</reference>
<keyword evidence="2" id="KW-1185">Reference proteome</keyword>
<gene>
    <name evidence="1" type="ORF">ABID23_001445</name>
</gene>
<accession>A0ABV2HIG0</accession>